<evidence type="ECO:0000313" key="5">
    <source>
        <dbReference type="Proteomes" id="UP000571751"/>
    </source>
</evidence>
<dbReference type="Proteomes" id="UP000571751">
    <property type="component" value="Unassembled WGS sequence"/>
</dbReference>
<comment type="caution">
    <text evidence="4">The sequence shown here is derived from an EMBL/GenBank/DDBJ whole genome shotgun (WGS) entry which is preliminary data.</text>
</comment>
<evidence type="ECO:0000256" key="1">
    <source>
        <dbReference type="ARBA" id="ARBA00022505"/>
    </source>
</evidence>
<dbReference type="CDD" id="cd13537">
    <property type="entry name" value="PBP2_YvgL_like"/>
    <property type="match status" value="1"/>
</dbReference>
<reference evidence="4 5" key="1">
    <citation type="submission" date="2020-07" db="EMBL/GenBank/DDBJ databases">
        <title>Genomic Encyclopedia of Type Strains, Phase IV (KMG-V): Genome sequencing to study the core and pangenomes of soil and plant-associated prokaryotes.</title>
        <authorList>
            <person name="Whitman W."/>
        </authorList>
    </citation>
    <scope>NUCLEOTIDE SEQUENCE [LARGE SCALE GENOMIC DNA]</scope>
    <source>
        <strain evidence="4 5">C14</strain>
    </source>
</reference>
<dbReference type="PROSITE" id="PS51257">
    <property type="entry name" value="PROKAR_LIPOPROTEIN"/>
    <property type="match status" value="1"/>
</dbReference>
<dbReference type="GO" id="GO:0015689">
    <property type="term" value="P:molybdate ion transport"/>
    <property type="evidence" value="ECO:0007669"/>
    <property type="project" value="InterPro"/>
</dbReference>
<dbReference type="AlphaFoldDB" id="A0A7J9PUL4"/>
<dbReference type="FunFam" id="3.40.190.10:FF:000035">
    <property type="entry name" value="Molybdate ABC transporter substrate-binding protein"/>
    <property type="match status" value="1"/>
</dbReference>
<dbReference type="PANTHER" id="PTHR30632">
    <property type="entry name" value="MOLYBDATE-BINDING PERIPLASMIC PROTEIN"/>
    <property type="match status" value="1"/>
</dbReference>
<dbReference type="RefSeq" id="WP_181508238.1">
    <property type="nucleotide sequence ID" value="NZ_JACDUP010000002.1"/>
</dbReference>
<dbReference type="Pfam" id="PF13531">
    <property type="entry name" value="SBP_bac_11"/>
    <property type="match status" value="1"/>
</dbReference>
<dbReference type="InterPro" id="IPR005950">
    <property type="entry name" value="ModA"/>
</dbReference>
<dbReference type="SUPFAM" id="SSF53850">
    <property type="entry name" value="Periplasmic binding protein-like II"/>
    <property type="match status" value="1"/>
</dbReference>
<dbReference type="PANTHER" id="PTHR30632:SF0">
    <property type="entry name" value="SULFATE-BINDING PROTEIN"/>
    <property type="match status" value="1"/>
</dbReference>
<keyword evidence="2" id="KW-0479">Metal-binding</keyword>
<dbReference type="PIRSF" id="PIRSF004846">
    <property type="entry name" value="ModA"/>
    <property type="match status" value="1"/>
</dbReference>
<keyword evidence="3" id="KW-0732">Signal</keyword>
<evidence type="ECO:0000256" key="3">
    <source>
        <dbReference type="ARBA" id="ARBA00022729"/>
    </source>
</evidence>
<dbReference type="EMBL" id="JACDUP010000002">
    <property type="protein sequence ID" value="MBA2869231.1"/>
    <property type="molecule type" value="Genomic_DNA"/>
</dbReference>
<organism evidence="4 5">
    <name type="scientific">Methanococcus maripaludis</name>
    <name type="common">Methanococcus deltae</name>
    <dbReference type="NCBI Taxonomy" id="39152"/>
    <lineage>
        <taxon>Archaea</taxon>
        <taxon>Methanobacteriati</taxon>
        <taxon>Methanobacteriota</taxon>
        <taxon>Methanomada group</taxon>
        <taxon>Methanococci</taxon>
        <taxon>Methanococcales</taxon>
        <taxon>Methanococcaceae</taxon>
        <taxon>Methanococcus</taxon>
    </lineage>
</organism>
<dbReference type="GO" id="GO:0030973">
    <property type="term" value="F:molybdate ion binding"/>
    <property type="evidence" value="ECO:0007669"/>
    <property type="project" value="TreeGrafter"/>
</dbReference>
<dbReference type="NCBIfam" id="TIGR01256">
    <property type="entry name" value="modA"/>
    <property type="match status" value="1"/>
</dbReference>
<accession>A0A7J9PUL4</accession>
<sequence length="266" mass="28298">MAKKSSGIITGLITAILLSAMLLFAGCVSEPSAEETTTITVSAASSLTDAMTDIAAAFEEDNPNINVELNFAASGSLRQQIEGGAPVDVFASASKKHVDILEDENLTSAGSRTNFASNSLVLIVPAGNPSNITSVEDLTSDAVTKVSIGNPETAPVGKYAKESLTNSDLWDELEEKMVYGENVRQVLTYLETGDVDAGFVYMTDAKIAKENSIEIIATVPTVTEIIYPVCIIDSSENKEEAQVFLDYLTSETGKQILTDYGFTAEN</sequence>
<evidence type="ECO:0000256" key="2">
    <source>
        <dbReference type="ARBA" id="ARBA00022723"/>
    </source>
</evidence>
<gene>
    <name evidence="4" type="ORF">HNP95_001410</name>
</gene>
<dbReference type="InterPro" id="IPR050682">
    <property type="entry name" value="ModA/WtpA"/>
</dbReference>
<protein>
    <submittedName>
        <fullName evidence="4">Molybdate transport system substrate-binding protein</fullName>
    </submittedName>
</protein>
<dbReference type="Gene3D" id="3.40.190.10">
    <property type="entry name" value="Periplasmic binding protein-like II"/>
    <property type="match status" value="2"/>
</dbReference>
<dbReference type="InterPro" id="IPR041879">
    <property type="entry name" value="YvgL-like_PBP2"/>
</dbReference>
<name>A0A7J9PUL4_METMI</name>
<evidence type="ECO:0000313" key="4">
    <source>
        <dbReference type="EMBL" id="MBA2869231.1"/>
    </source>
</evidence>
<dbReference type="GO" id="GO:0046872">
    <property type="term" value="F:metal ion binding"/>
    <property type="evidence" value="ECO:0007669"/>
    <property type="project" value="UniProtKB-KW"/>
</dbReference>
<proteinExistence type="predicted"/>
<keyword evidence="1" id="KW-0500">Molybdenum</keyword>